<keyword evidence="14" id="KW-0862">Zinc</keyword>
<evidence type="ECO:0000256" key="6">
    <source>
        <dbReference type="ARBA" id="ARBA00004661"/>
    </source>
</evidence>
<dbReference type="GO" id="GO:0009423">
    <property type="term" value="P:chorismate biosynthetic process"/>
    <property type="evidence" value="ECO:0007669"/>
    <property type="project" value="UniProtKB-UniRule"/>
</dbReference>
<evidence type="ECO:0000256" key="17">
    <source>
        <dbReference type="ARBA" id="ARBA00023239"/>
    </source>
</evidence>
<dbReference type="Gene3D" id="1.20.1090.10">
    <property type="entry name" value="Dehydroquinate synthase-like - alpha domain"/>
    <property type="match status" value="1"/>
</dbReference>
<dbReference type="PATRIC" id="fig|1411915.3.peg.603"/>
<dbReference type="PANTHER" id="PTHR43622:SF7">
    <property type="entry name" value="3-DEHYDROQUINATE SYNTHASE, CHLOROPLASTIC"/>
    <property type="match status" value="1"/>
</dbReference>
<evidence type="ECO:0000256" key="12">
    <source>
        <dbReference type="ARBA" id="ARBA00022723"/>
    </source>
</evidence>
<evidence type="ECO:0000256" key="16">
    <source>
        <dbReference type="ARBA" id="ARBA00023141"/>
    </source>
</evidence>
<organism evidence="22 23">
    <name type="scientific">Tannerella sp. oral taxon BU063 isolate Cell 8/11</name>
    <dbReference type="NCBI Taxonomy" id="1411915"/>
    <lineage>
        <taxon>Bacteria</taxon>
        <taxon>Pseudomonadati</taxon>
        <taxon>Bacteroidota</taxon>
        <taxon>Bacteroidia</taxon>
        <taxon>Bacteroidales</taxon>
        <taxon>Tannerellaceae</taxon>
        <taxon>Tannerella</taxon>
    </lineage>
</organism>
<evidence type="ECO:0000256" key="9">
    <source>
        <dbReference type="ARBA" id="ARBA00017684"/>
    </source>
</evidence>
<dbReference type="SUPFAM" id="SSF56796">
    <property type="entry name" value="Dehydroquinate synthase-like"/>
    <property type="match status" value="1"/>
</dbReference>
<evidence type="ECO:0000256" key="13">
    <source>
        <dbReference type="ARBA" id="ARBA00022741"/>
    </source>
</evidence>
<dbReference type="InterPro" id="IPR050071">
    <property type="entry name" value="Dehydroquinate_synthase"/>
</dbReference>
<dbReference type="Pfam" id="PF01761">
    <property type="entry name" value="DHQ_synthase"/>
    <property type="match status" value="1"/>
</dbReference>
<evidence type="ECO:0000256" key="3">
    <source>
        <dbReference type="ARBA" id="ARBA00001941"/>
    </source>
</evidence>
<dbReference type="EC" id="4.2.3.4" evidence="8 19"/>
<dbReference type="EMBL" id="AYYF01001066">
    <property type="protein sequence ID" value="ETK12757.1"/>
    <property type="molecule type" value="Genomic_DNA"/>
</dbReference>
<feature type="domain" description="3-dehydroquinate synthase C-terminal" evidence="21">
    <location>
        <begin position="166"/>
        <end position="309"/>
    </location>
</feature>
<comment type="cofactor">
    <cofactor evidence="2">
        <name>NAD(+)</name>
        <dbReference type="ChEBI" id="CHEBI:57540"/>
    </cofactor>
</comment>
<evidence type="ECO:0000313" key="22">
    <source>
        <dbReference type="EMBL" id="ETK12757.1"/>
    </source>
</evidence>
<evidence type="ECO:0000256" key="8">
    <source>
        <dbReference type="ARBA" id="ARBA00013031"/>
    </source>
</evidence>
<dbReference type="InterPro" id="IPR016037">
    <property type="entry name" value="DHQ_synth_AroB"/>
</dbReference>
<keyword evidence="15" id="KW-0520">NAD</keyword>
<dbReference type="PANTHER" id="PTHR43622">
    <property type="entry name" value="3-DEHYDROQUINATE SYNTHASE"/>
    <property type="match status" value="1"/>
</dbReference>
<dbReference type="CDD" id="cd08195">
    <property type="entry name" value="DHQS"/>
    <property type="match status" value="1"/>
</dbReference>
<sequence length="349" mass="38538">MIIFTKDIAEALTAYLASKNYDKTYLVTDTNTRQHCLPLLEGTPALRDAGQITIEAGDIHKDIAQVAQIWQHLSDGGASRHSLLINLGGGMVTDLGGFAGATFKRGLHILNIPTTLMASVDAAVGGKTGINFNGLKNEIGSFHQPDCVMIDCTFLRTLDRDNLLSGLAEMIKHGLIADPDHLRALLSIDISARHFTIDPAEVERSVAVKARIVEEDPTERGIRKALNFGHTIGHAFESLSFARSRPILHGHAVAAGLVCELYLSHKHCGLPTDDLRRVTHFIRLGYPPFAFTCRDYDTIYERMTHDKKNAGGRIRFALLRGIGDVVIDQEVPRELVIESFDFYRENMGQ</sequence>
<reference evidence="22 23" key="1">
    <citation type="submission" date="2013-11" db="EMBL/GenBank/DDBJ databases">
        <title>Single cell genomics of uncultured Tannerella BU063 (oral taxon 286).</title>
        <authorList>
            <person name="Beall C.J."/>
            <person name="Campbell A.G."/>
            <person name="Griffen A.L."/>
            <person name="Podar M."/>
            <person name="Leys E.J."/>
        </authorList>
    </citation>
    <scope>NUCLEOTIDE SEQUENCE [LARGE SCALE GENOMIC DNA]</scope>
    <source>
        <strain evidence="22">Cell 8/11</strain>
    </source>
</reference>
<dbReference type="GO" id="GO:0009073">
    <property type="term" value="P:aromatic amino acid family biosynthetic process"/>
    <property type="evidence" value="ECO:0007669"/>
    <property type="project" value="UniProtKB-KW"/>
</dbReference>
<evidence type="ECO:0000259" key="21">
    <source>
        <dbReference type="Pfam" id="PF24621"/>
    </source>
</evidence>
<gene>
    <name evidence="22" type="ORF">T235_07380</name>
</gene>
<protein>
    <recommendedName>
        <fullName evidence="9 19">3-dehydroquinate synthase</fullName>
        <ecNumber evidence="8 19">4.2.3.4</ecNumber>
    </recommendedName>
</protein>
<comment type="catalytic activity">
    <reaction evidence="1">
        <text>7-phospho-2-dehydro-3-deoxy-D-arabino-heptonate = 3-dehydroquinate + phosphate</text>
        <dbReference type="Rhea" id="RHEA:21968"/>
        <dbReference type="ChEBI" id="CHEBI:32364"/>
        <dbReference type="ChEBI" id="CHEBI:43474"/>
        <dbReference type="ChEBI" id="CHEBI:58394"/>
        <dbReference type="EC" id="4.2.3.4"/>
    </reaction>
</comment>
<comment type="caution">
    <text evidence="22">The sequence shown here is derived from an EMBL/GenBank/DDBJ whole genome shotgun (WGS) entry which is preliminary data.</text>
</comment>
<dbReference type="GO" id="GO:0008652">
    <property type="term" value="P:amino acid biosynthetic process"/>
    <property type="evidence" value="ECO:0007669"/>
    <property type="project" value="UniProtKB-KW"/>
</dbReference>
<dbReference type="GO" id="GO:0005737">
    <property type="term" value="C:cytoplasm"/>
    <property type="evidence" value="ECO:0007669"/>
    <property type="project" value="UniProtKB-SubCell"/>
</dbReference>
<dbReference type="AlphaFoldDB" id="W2D261"/>
<keyword evidence="13" id="KW-0547">Nucleotide-binding</keyword>
<evidence type="ECO:0000256" key="15">
    <source>
        <dbReference type="ARBA" id="ARBA00023027"/>
    </source>
</evidence>
<evidence type="ECO:0000256" key="5">
    <source>
        <dbReference type="ARBA" id="ARBA00004496"/>
    </source>
</evidence>
<dbReference type="InterPro" id="IPR056179">
    <property type="entry name" value="DHQS_C"/>
</dbReference>
<keyword evidence="12" id="KW-0479">Metal-binding</keyword>
<comment type="similarity">
    <text evidence="7">Belongs to the sugar phosphate cyclases superfamily. Dehydroquinate synthase family.</text>
</comment>
<dbReference type="Gene3D" id="3.40.50.1970">
    <property type="match status" value="1"/>
</dbReference>
<evidence type="ECO:0000256" key="1">
    <source>
        <dbReference type="ARBA" id="ARBA00001393"/>
    </source>
</evidence>
<evidence type="ECO:0000256" key="2">
    <source>
        <dbReference type="ARBA" id="ARBA00001911"/>
    </source>
</evidence>
<dbReference type="Pfam" id="PF24621">
    <property type="entry name" value="DHQS_C"/>
    <property type="match status" value="1"/>
</dbReference>
<evidence type="ECO:0000313" key="23">
    <source>
        <dbReference type="Proteomes" id="UP000034980"/>
    </source>
</evidence>
<evidence type="ECO:0000256" key="11">
    <source>
        <dbReference type="ARBA" id="ARBA00022605"/>
    </source>
</evidence>
<keyword evidence="11" id="KW-0028">Amino-acid biosynthesis</keyword>
<keyword evidence="10" id="KW-0963">Cytoplasm</keyword>
<comment type="pathway">
    <text evidence="6">Metabolic intermediate biosynthesis; chorismate biosynthesis; chorismate from D-erythrose 4-phosphate and phosphoenolpyruvate: step 2/7.</text>
</comment>
<name>W2D261_9BACT</name>
<accession>W2D261</accession>
<dbReference type="GO" id="GO:0000166">
    <property type="term" value="F:nucleotide binding"/>
    <property type="evidence" value="ECO:0007669"/>
    <property type="project" value="UniProtKB-KW"/>
</dbReference>
<evidence type="ECO:0000256" key="19">
    <source>
        <dbReference type="NCBIfam" id="TIGR01357"/>
    </source>
</evidence>
<dbReference type="InterPro" id="IPR030960">
    <property type="entry name" value="DHQS/DOIS_N"/>
</dbReference>
<dbReference type="GO" id="GO:0003856">
    <property type="term" value="F:3-dehydroquinate synthase activity"/>
    <property type="evidence" value="ECO:0007669"/>
    <property type="project" value="UniProtKB-UniRule"/>
</dbReference>
<keyword evidence="18" id="KW-0170">Cobalt</keyword>
<dbReference type="PIRSF" id="PIRSF001455">
    <property type="entry name" value="DHQ_synth"/>
    <property type="match status" value="1"/>
</dbReference>
<evidence type="ECO:0000256" key="10">
    <source>
        <dbReference type="ARBA" id="ARBA00022490"/>
    </source>
</evidence>
<dbReference type="NCBIfam" id="TIGR01357">
    <property type="entry name" value="aroB"/>
    <property type="match status" value="1"/>
</dbReference>
<evidence type="ECO:0000256" key="4">
    <source>
        <dbReference type="ARBA" id="ARBA00003485"/>
    </source>
</evidence>
<keyword evidence="16" id="KW-0057">Aromatic amino acid biosynthesis</keyword>
<comment type="function">
    <text evidence="4">Catalyzes the conversion of 3-deoxy-D-arabino-heptulosonate 7-phosphate (DAHP) to dehydroquinate (DHQ).</text>
</comment>
<comment type="subcellular location">
    <subcellularLocation>
        <location evidence="5">Cytoplasm</location>
    </subcellularLocation>
</comment>
<evidence type="ECO:0000256" key="18">
    <source>
        <dbReference type="ARBA" id="ARBA00023285"/>
    </source>
</evidence>
<comment type="cofactor">
    <cofactor evidence="3">
        <name>Co(2+)</name>
        <dbReference type="ChEBI" id="CHEBI:48828"/>
    </cofactor>
</comment>
<dbReference type="InterPro" id="IPR030963">
    <property type="entry name" value="DHQ_synth_fam"/>
</dbReference>
<keyword evidence="17" id="KW-0456">Lyase</keyword>
<feature type="domain" description="3-dehydroquinate synthase N-terminal" evidence="20">
    <location>
        <begin position="52"/>
        <end position="163"/>
    </location>
</feature>
<proteinExistence type="inferred from homology"/>
<dbReference type="Proteomes" id="UP000034980">
    <property type="component" value="Unassembled WGS sequence"/>
</dbReference>
<evidence type="ECO:0000256" key="7">
    <source>
        <dbReference type="ARBA" id="ARBA00005412"/>
    </source>
</evidence>
<dbReference type="GO" id="GO:0046872">
    <property type="term" value="F:metal ion binding"/>
    <property type="evidence" value="ECO:0007669"/>
    <property type="project" value="UniProtKB-KW"/>
</dbReference>
<evidence type="ECO:0000259" key="20">
    <source>
        <dbReference type="Pfam" id="PF01761"/>
    </source>
</evidence>
<evidence type="ECO:0000256" key="14">
    <source>
        <dbReference type="ARBA" id="ARBA00022833"/>
    </source>
</evidence>